<dbReference type="OrthoDB" id="5588896at2"/>
<accession>A0A418YKZ7</accession>
<reference evidence="1 2" key="2">
    <citation type="submission" date="2019-01" db="EMBL/GenBank/DDBJ databases">
        <title>Motilimonas pumilus sp. nov., isolated from the gut of sea cucumber (Apostichopus japonicus).</title>
        <authorList>
            <person name="Wang F.-Q."/>
            <person name="Ren L.-H."/>
            <person name="Lin Y.-W."/>
            <person name="Sun G.-H."/>
            <person name="Du Z.-J."/>
            <person name="Zhao J.-X."/>
            <person name="Liu X.-J."/>
            <person name="Liu L.-J."/>
        </authorList>
    </citation>
    <scope>NUCLEOTIDE SEQUENCE [LARGE SCALE GENOMIC DNA]</scope>
    <source>
        <strain evidence="1 2">PLHSC7-2</strain>
    </source>
</reference>
<dbReference type="RefSeq" id="WP_119909167.1">
    <property type="nucleotide sequence ID" value="NZ_QZCH01000001.1"/>
</dbReference>
<keyword evidence="2" id="KW-1185">Reference proteome</keyword>
<dbReference type="InterPro" id="IPR009491">
    <property type="entry name" value="DUF1107"/>
</dbReference>
<dbReference type="Proteomes" id="UP000283255">
    <property type="component" value="Unassembled WGS sequence"/>
</dbReference>
<organism evidence="1 2">
    <name type="scientific">Motilimonas pumila</name>
    <dbReference type="NCBI Taxonomy" id="2303987"/>
    <lineage>
        <taxon>Bacteria</taxon>
        <taxon>Pseudomonadati</taxon>
        <taxon>Pseudomonadota</taxon>
        <taxon>Gammaproteobacteria</taxon>
        <taxon>Alteromonadales</taxon>
        <taxon>Alteromonadales genera incertae sedis</taxon>
        <taxon>Motilimonas</taxon>
    </lineage>
</organism>
<protein>
    <submittedName>
        <fullName evidence="1">DUF1107 domain-containing protein</fullName>
    </submittedName>
</protein>
<proteinExistence type="predicted"/>
<reference evidence="1 2" key="1">
    <citation type="submission" date="2018-09" db="EMBL/GenBank/DDBJ databases">
        <authorList>
            <person name="Wang F."/>
        </authorList>
    </citation>
    <scope>NUCLEOTIDE SEQUENCE [LARGE SCALE GENOMIC DNA]</scope>
    <source>
        <strain evidence="1 2">PLHSC7-2</strain>
    </source>
</reference>
<dbReference type="EMBL" id="QZCH01000001">
    <property type="protein sequence ID" value="RJG51643.1"/>
    <property type="molecule type" value="Genomic_DNA"/>
</dbReference>
<dbReference type="Gene3D" id="3.30.1910.10">
    <property type="entry name" value="so0334 like domain"/>
    <property type="match status" value="1"/>
</dbReference>
<evidence type="ECO:0000313" key="2">
    <source>
        <dbReference type="Proteomes" id="UP000283255"/>
    </source>
</evidence>
<sequence>MNVAVSLKTFKKYHPRQVAKHIKAFFNGRVFIVGVGRFRVINGKMVAYKNADRKALSVMSEVNQIIKAMQMQQSVAA</sequence>
<name>A0A418YKZ7_9GAMM</name>
<evidence type="ECO:0000313" key="1">
    <source>
        <dbReference type="EMBL" id="RJG51643.1"/>
    </source>
</evidence>
<comment type="caution">
    <text evidence="1">The sequence shown here is derived from an EMBL/GenBank/DDBJ whole genome shotgun (WGS) entry which is preliminary data.</text>
</comment>
<dbReference type="AlphaFoldDB" id="A0A418YKZ7"/>
<dbReference type="Pfam" id="PF06526">
    <property type="entry name" value="DUF1107"/>
    <property type="match status" value="1"/>
</dbReference>
<gene>
    <name evidence="1" type="ORF">D1Z90_02635</name>
</gene>